<sequence>MVLSCIKGEKYIIESYMYGRCDGSIKINSENGREHWDYLKEQDAVYLKKTGLAEVLQKHDAQYINISEEYWSGRCVETEKIKALVEKKFSPLYHQEFYGFIPQRLFEKRHLPMISLAKIKYNVPRVSNFSTLSMKNMFGLIPLPNREKYHGADFEKGLSRSIVNILTVYAAIFKIIGINEGLFQMSVTREPGKNTRKMIWTEYDVIENQGMILGAEDLVTLDGVTNHMIGLDPESRSILKIGEEVFGRWERKEKERIPEAFKQVFAQFL</sequence>
<name>A0A318XKI2_9FIRM</name>
<feature type="domain" description="DUF362" evidence="1">
    <location>
        <begin position="113"/>
        <end position="222"/>
    </location>
</feature>
<proteinExistence type="predicted"/>
<comment type="caution">
    <text evidence="2">The sequence shown here is derived from an EMBL/GenBank/DDBJ whole genome shotgun (WGS) entry which is preliminary data.</text>
</comment>
<evidence type="ECO:0000313" key="2">
    <source>
        <dbReference type="EMBL" id="PYG87950.1"/>
    </source>
</evidence>
<dbReference type="InterPro" id="IPR007160">
    <property type="entry name" value="DUF362"/>
</dbReference>
<accession>A0A318XKI2</accession>
<reference evidence="2 3" key="1">
    <citation type="submission" date="2018-06" db="EMBL/GenBank/DDBJ databases">
        <title>Genomic Encyclopedia of Type Strains, Phase I: the one thousand microbial genomes (KMG-I) project.</title>
        <authorList>
            <person name="Kyrpides N."/>
        </authorList>
    </citation>
    <scope>NUCLEOTIDE SEQUENCE [LARGE SCALE GENOMIC DNA]</scope>
    <source>
        <strain evidence="2 3">DSM 19573</strain>
    </source>
</reference>
<dbReference type="AlphaFoldDB" id="A0A318XKI2"/>
<evidence type="ECO:0000259" key="1">
    <source>
        <dbReference type="Pfam" id="PF04015"/>
    </source>
</evidence>
<protein>
    <submittedName>
        <fullName evidence="2">Uncharacterized protein DUF362</fullName>
    </submittedName>
</protein>
<dbReference type="EMBL" id="QKMR01000008">
    <property type="protein sequence ID" value="PYG87950.1"/>
    <property type="molecule type" value="Genomic_DNA"/>
</dbReference>
<gene>
    <name evidence="2" type="ORF">LY28_01660</name>
</gene>
<organism evidence="2 3">
    <name type="scientific">Ruminiclostridium sufflavum DSM 19573</name>
    <dbReference type="NCBI Taxonomy" id="1121337"/>
    <lineage>
        <taxon>Bacteria</taxon>
        <taxon>Bacillati</taxon>
        <taxon>Bacillota</taxon>
        <taxon>Clostridia</taxon>
        <taxon>Eubacteriales</taxon>
        <taxon>Oscillospiraceae</taxon>
        <taxon>Ruminiclostridium</taxon>
    </lineage>
</organism>
<evidence type="ECO:0000313" key="3">
    <source>
        <dbReference type="Proteomes" id="UP000248132"/>
    </source>
</evidence>
<dbReference type="Proteomes" id="UP000248132">
    <property type="component" value="Unassembled WGS sequence"/>
</dbReference>
<keyword evidence="3" id="KW-1185">Reference proteome</keyword>
<dbReference type="Pfam" id="PF04015">
    <property type="entry name" value="DUF362"/>
    <property type="match status" value="1"/>
</dbReference>